<dbReference type="Ensembl" id="ENSMGAT00000034264.1">
    <property type="protein sequence ID" value="ENSMGAP00000027897.1"/>
    <property type="gene ID" value="ENSMGAG00000002267.2"/>
</dbReference>
<dbReference type="SMART" id="SM00479">
    <property type="entry name" value="EXOIII"/>
    <property type="match status" value="1"/>
</dbReference>
<feature type="compositionally biased region" description="Low complexity" evidence="8">
    <location>
        <begin position="656"/>
        <end position="665"/>
    </location>
</feature>
<name>A0A803Y800_MELGA</name>
<feature type="region of interest" description="Disordered" evidence="8">
    <location>
        <begin position="339"/>
        <end position="720"/>
    </location>
</feature>
<dbReference type="PANTHER" id="PTHR12801:SF62">
    <property type="entry name" value="RNA EXONUCLEASE 1 HOMOLOG"/>
    <property type="match status" value="1"/>
</dbReference>
<evidence type="ECO:0000256" key="4">
    <source>
        <dbReference type="ARBA" id="ARBA00022801"/>
    </source>
</evidence>
<evidence type="ECO:0000256" key="8">
    <source>
        <dbReference type="SAM" id="MobiDB-lite"/>
    </source>
</evidence>
<evidence type="ECO:0000256" key="1">
    <source>
        <dbReference type="ARBA" id="ARBA00004123"/>
    </source>
</evidence>
<dbReference type="InterPro" id="IPR047021">
    <property type="entry name" value="REXO1/3/4-like"/>
</dbReference>
<keyword evidence="5" id="KW-0269">Exonuclease</keyword>
<dbReference type="SUPFAM" id="SSF53098">
    <property type="entry name" value="Ribonuclease H-like"/>
    <property type="match status" value="1"/>
</dbReference>
<dbReference type="Pfam" id="PF15870">
    <property type="entry name" value="EloA-BP1"/>
    <property type="match status" value="1"/>
</dbReference>
<feature type="coiled-coil region" evidence="7">
    <location>
        <begin position="180"/>
        <end position="217"/>
    </location>
</feature>
<feature type="domain" description="Exonuclease" evidence="9">
    <location>
        <begin position="1127"/>
        <end position="1286"/>
    </location>
</feature>
<evidence type="ECO:0000256" key="6">
    <source>
        <dbReference type="ARBA" id="ARBA00023242"/>
    </source>
</evidence>
<feature type="compositionally biased region" description="Basic and acidic residues" evidence="8">
    <location>
        <begin position="455"/>
        <end position="518"/>
    </location>
</feature>
<dbReference type="GO" id="GO:0004527">
    <property type="term" value="F:exonuclease activity"/>
    <property type="evidence" value="ECO:0007669"/>
    <property type="project" value="UniProtKB-KW"/>
</dbReference>
<dbReference type="InterPro" id="IPR031736">
    <property type="entry name" value="REXO1-like_dom"/>
</dbReference>
<dbReference type="FunFam" id="3.30.420.10:FF:000021">
    <property type="entry name" value="RNA exonuclease 1 homolog"/>
    <property type="match status" value="1"/>
</dbReference>
<feature type="compositionally biased region" description="Low complexity" evidence="8">
    <location>
        <begin position="626"/>
        <end position="642"/>
    </location>
</feature>
<keyword evidence="7" id="KW-0175">Coiled coil</keyword>
<comment type="similarity">
    <text evidence="2">Belongs to the REXO1/REXO3 family.</text>
</comment>
<feature type="compositionally biased region" description="Basic and acidic residues" evidence="8">
    <location>
        <begin position="424"/>
        <end position="446"/>
    </location>
</feature>
<dbReference type="GeneTree" id="ENSGT00940000158590"/>
<keyword evidence="6" id="KW-0539">Nucleus</keyword>
<dbReference type="InterPro" id="IPR012337">
    <property type="entry name" value="RNaseH-like_sf"/>
</dbReference>
<organism evidence="10 11">
    <name type="scientific">Meleagris gallopavo</name>
    <name type="common">Wild turkey</name>
    <dbReference type="NCBI Taxonomy" id="9103"/>
    <lineage>
        <taxon>Eukaryota</taxon>
        <taxon>Metazoa</taxon>
        <taxon>Chordata</taxon>
        <taxon>Craniata</taxon>
        <taxon>Vertebrata</taxon>
        <taxon>Euteleostomi</taxon>
        <taxon>Archelosauria</taxon>
        <taxon>Archosauria</taxon>
        <taxon>Dinosauria</taxon>
        <taxon>Saurischia</taxon>
        <taxon>Theropoda</taxon>
        <taxon>Coelurosauria</taxon>
        <taxon>Aves</taxon>
        <taxon>Neognathae</taxon>
        <taxon>Galloanserae</taxon>
        <taxon>Galliformes</taxon>
        <taxon>Phasianidae</taxon>
        <taxon>Meleagridinae</taxon>
        <taxon>Meleagris</taxon>
    </lineage>
</organism>
<dbReference type="GO" id="GO:0003676">
    <property type="term" value="F:nucleic acid binding"/>
    <property type="evidence" value="ECO:0007669"/>
    <property type="project" value="InterPro"/>
</dbReference>
<gene>
    <name evidence="10" type="primary">REXO1</name>
</gene>
<dbReference type="InterPro" id="IPR013520">
    <property type="entry name" value="Ribonucl_H"/>
</dbReference>
<protein>
    <submittedName>
        <fullName evidence="10">RNA exonuclease 1 homolog</fullName>
    </submittedName>
</protein>
<dbReference type="InterPro" id="IPR034922">
    <property type="entry name" value="REX1-like_exo"/>
</dbReference>
<feature type="region of interest" description="Disordered" evidence="8">
    <location>
        <begin position="302"/>
        <end position="321"/>
    </location>
</feature>
<dbReference type="GO" id="GO:0005634">
    <property type="term" value="C:nucleus"/>
    <property type="evidence" value="ECO:0007669"/>
    <property type="project" value="UniProtKB-SubCell"/>
</dbReference>
<accession>A0A803Y800</accession>
<dbReference type="Pfam" id="PF00929">
    <property type="entry name" value="RNase_T"/>
    <property type="match status" value="1"/>
</dbReference>
<comment type="subcellular location">
    <subcellularLocation>
        <location evidence="1">Nucleus</location>
    </subcellularLocation>
</comment>
<evidence type="ECO:0000256" key="2">
    <source>
        <dbReference type="ARBA" id="ARBA00006357"/>
    </source>
</evidence>
<feature type="compositionally biased region" description="Basic and acidic residues" evidence="8">
    <location>
        <begin position="565"/>
        <end position="593"/>
    </location>
</feature>
<evidence type="ECO:0000313" key="10">
    <source>
        <dbReference type="Ensembl" id="ENSMGAP00000027897.1"/>
    </source>
</evidence>
<dbReference type="CDD" id="cd06145">
    <property type="entry name" value="REX1_like"/>
    <property type="match status" value="1"/>
</dbReference>
<evidence type="ECO:0000256" key="5">
    <source>
        <dbReference type="ARBA" id="ARBA00022839"/>
    </source>
</evidence>
<reference evidence="10 11" key="1">
    <citation type="journal article" date="2010" name="PLoS Biol.">
        <title>Multi-platform next-generation sequencing of the domestic turkey (Meleagris gallopavo): genome assembly and analysis.</title>
        <authorList>
            <person name="Dalloul R.A."/>
            <person name="Long J.A."/>
            <person name="Zimin A.V."/>
            <person name="Aslam L."/>
            <person name="Beal K."/>
            <person name="Blomberg L.A."/>
            <person name="Bouffard P."/>
            <person name="Burt D.W."/>
            <person name="Crasta O."/>
            <person name="Crooijmans R.P."/>
            <person name="Cooper K."/>
            <person name="Coulombe R.A."/>
            <person name="De S."/>
            <person name="Delany M.E."/>
            <person name="Dodgson J.B."/>
            <person name="Dong J.J."/>
            <person name="Evans C."/>
            <person name="Frederickson K.M."/>
            <person name="Flicek P."/>
            <person name="Florea L."/>
            <person name="Folkerts O."/>
            <person name="Groenen M.A."/>
            <person name="Harkins T.T."/>
            <person name="Herrero J."/>
            <person name="Hoffmann S."/>
            <person name="Megens H.J."/>
            <person name="Jiang A."/>
            <person name="de Jong P."/>
            <person name="Kaiser P."/>
            <person name="Kim H."/>
            <person name="Kim K.W."/>
            <person name="Kim S."/>
            <person name="Langenberger D."/>
            <person name="Lee M.K."/>
            <person name="Lee T."/>
            <person name="Mane S."/>
            <person name="Marcais G."/>
            <person name="Marz M."/>
            <person name="McElroy A.P."/>
            <person name="Modise T."/>
            <person name="Nefedov M."/>
            <person name="Notredame C."/>
            <person name="Paton I.R."/>
            <person name="Payne W.S."/>
            <person name="Pertea G."/>
            <person name="Prickett D."/>
            <person name="Puiu D."/>
            <person name="Qioa D."/>
            <person name="Raineri E."/>
            <person name="Ruffier M."/>
            <person name="Salzberg S.L."/>
            <person name="Schatz M.C."/>
            <person name="Scheuring C."/>
            <person name="Schmidt C.J."/>
            <person name="Schroeder S."/>
            <person name="Searle S.M."/>
            <person name="Smith E.J."/>
            <person name="Smith J."/>
            <person name="Sonstegard T.S."/>
            <person name="Stadler P.F."/>
            <person name="Tafer H."/>
            <person name="Tu Z.J."/>
            <person name="Van Tassell C.P."/>
            <person name="Vilella A.J."/>
            <person name="Williams K.P."/>
            <person name="Yorke J.A."/>
            <person name="Zhang L."/>
            <person name="Zhang H.B."/>
            <person name="Zhang X."/>
            <person name="Zhang Y."/>
            <person name="Reed K.M."/>
        </authorList>
    </citation>
    <scope>NUCLEOTIDE SEQUENCE [LARGE SCALE GENOMIC DNA]</scope>
</reference>
<evidence type="ECO:0000259" key="9">
    <source>
        <dbReference type="SMART" id="SM00479"/>
    </source>
</evidence>
<dbReference type="OrthoDB" id="206335at2759"/>
<reference evidence="10" key="2">
    <citation type="submission" date="2025-08" db="UniProtKB">
        <authorList>
            <consortium name="Ensembl"/>
        </authorList>
    </citation>
    <scope>IDENTIFICATION</scope>
</reference>
<evidence type="ECO:0000313" key="11">
    <source>
        <dbReference type="Proteomes" id="UP000001645"/>
    </source>
</evidence>
<dbReference type="InterPro" id="IPR036397">
    <property type="entry name" value="RNaseH_sf"/>
</dbReference>
<evidence type="ECO:0000256" key="7">
    <source>
        <dbReference type="SAM" id="Coils"/>
    </source>
</evidence>
<dbReference type="Proteomes" id="UP000001645">
    <property type="component" value="Chromosome 30"/>
</dbReference>
<feature type="compositionally biased region" description="Basic and acidic residues" evidence="8">
    <location>
        <begin position="695"/>
        <end position="720"/>
    </location>
</feature>
<dbReference type="Gene3D" id="3.30.420.10">
    <property type="entry name" value="Ribonuclease H-like superfamily/Ribonuclease H"/>
    <property type="match status" value="1"/>
</dbReference>
<feature type="compositionally biased region" description="Low complexity" evidence="8">
    <location>
        <begin position="352"/>
        <end position="362"/>
    </location>
</feature>
<keyword evidence="3" id="KW-0540">Nuclease</keyword>
<proteinExistence type="inferred from homology"/>
<dbReference type="PANTHER" id="PTHR12801">
    <property type="entry name" value="RNA EXONUCLEASE REXO1 / RECO3 FAMILY MEMBER-RELATED"/>
    <property type="match status" value="1"/>
</dbReference>
<dbReference type="Bgee" id="ENSMGAG00000002267">
    <property type="expression patterns" value="Expressed in thymus and 18 other cell types or tissues"/>
</dbReference>
<keyword evidence="11" id="KW-1185">Reference proteome</keyword>
<reference evidence="10" key="3">
    <citation type="submission" date="2025-09" db="UniProtKB">
        <authorList>
            <consortium name="Ensembl"/>
        </authorList>
    </citation>
    <scope>IDENTIFICATION</scope>
</reference>
<evidence type="ECO:0000256" key="3">
    <source>
        <dbReference type="ARBA" id="ARBA00022722"/>
    </source>
</evidence>
<keyword evidence="4" id="KW-0378">Hydrolase</keyword>
<sequence>MPAPCPAALCPAAGSAGRRWVALWDCCTTSLGNHPAHKGDVCDVHHGDKKSPKVIAAAVLKKGRKSPKVPVEAGAQTNLTLEEMRVKEGGTWGGKSCPNDRRSPEVLCQHTVSVVSPEPVPECQADSESLEYSMNKYLQYLLTTGSSERGYDPYNPELPKPSLETEDGALADLTDMTPGILELELVNKAIEAVKNEVEREQKKYEELLETTKELRASDASLISETPVSAAGTQSDLFTSLEYNPGNSLEYVPKAVAQTKKYSSTVTNNKYVIDDSKPSTDLEYDPLSNYSARLLNKATTKELKGSKRGRVPSYEDSYSPSRKKLCEVPDEYEVCARFSSSEDEADAEYKSTSVSSPSKAGSESESDDGLSSKERSAASGDFTSQGSKETAGKYGVEDLPGSQKIPPKNVLEKNAKAAKSYSGRNDQETENKNKDSKEKTKGKKSDVSKTPGLGEVSKKEKSKTAEKDKVGKKEEKLKAKNEEKNCKDKSVKVKTDGNLKKADKYKSERVDELKKEKSKGSSSSSGKSKSEDVTKGSSTEKLGGSKKESKLKTADVKNGKETSSSKNKDKGTKTSAVEQKKEKVNLAGKGDPKKGQKQQSLSHVDLFGDESGDEDDKGKPVPSTLPDVSSDSDADSSGSDSQSETGKAKKAKRSKLSKSSSSSSTSDDIDYSSLEKDLDFETDPMEECLRIFNESTDVKTEDKGRLGKQPSKEEVNKEKTEENLTTLFPGQKRRISHLVKQGNAEVPNRPVVRPYRPPTAQEVCYQRIQLAQQQAAQLAVAVQKASLSLPGEKRRIAHVPNVALTAAVKQSLVSGKKAAAGKSVTPANDSEAPTLPLKACTLAGMASKTTSTTVQKRIAHVPSLQSASLQRPVIPTEFGAKVPTNIRQRYLNLFIDECLKFCSSSQEAFDKALAEEKVAYERSTSRNIYLNVAVNTLKKLRSLVPNSPSSTNKTSNKKVVSHEAVLGGKLAAKTSFTLNRSGSLKAEDLTGAALYRRLKEYLMTEEQLKENGYPMPHPEKPGRAVLFTAEEKKSTDSSCRICCRCGTEYMVSASGSCIRKEECVHHWGRLRKQRVPGGWETHYSCCSGAVGSAGCQVAKQHVHDGRKESLDGFVKTFEKLPTTDGYPGIFALDCEMCYTKQGLELTRVTVINSDLKVVYDTFVKPDTKVVDYNTRFSGVTEEDLENTSITLRDVQAVLLNMFSADTILIGHSLESDLFALKLIHGTVVDTAIVFPHRLGLPYKRALRTLMADYLKRIIQDNVEGHDSSEDARACMELMIWKIKEDSKVKR</sequence>
<feature type="compositionally biased region" description="Basic and acidic residues" evidence="8">
    <location>
        <begin position="542"/>
        <end position="559"/>
    </location>
</feature>